<evidence type="ECO:0000313" key="2">
    <source>
        <dbReference type="Proteomes" id="UP000499080"/>
    </source>
</evidence>
<dbReference type="Proteomes" id="UP000499080">
    <property type="component" value="Unassembled WGS sequence"/>
</dbReference>
<dbReference type="InterPro" id="IPR036397">
    <property type="entry name" value="RNaseH_sf"/>
</dbReference>
<dbReference type="AlphaFoldDB" id="A0A4Y2AB14"/>
<dbReference type="Gene3D" id="3.30.420.10">
    <property type="entry name" value="Ribonuclease H-like superfamily/Ribonuclease H"/>
    <property type="match status" value="1"/>
</dbReference>
<keyword evidence="2" id="KW-1185">Reference proteome</keyword>
<comment type="caution">
    <text evidence="1">The sequence shown here is derived from an EMBL/GenBank/DDBJ whole genome shotgun (WGS) entry which is preliminary data.</text>
</comment>
<evidence type="ECO:0000313" key="1">
    <source>
        <dbReference type="EMBL" id="GBL77081.1"/>
    </source>
</evidence>
<dbReference type="PANTHER" id="PTHR46060">
    <property type="entry name" value="MARINER MOS1 TRANSPOSASE-LIKE PROTEIN"/>
    <property type="match status" value="1"/>
</dbReference>
<dbReference type="OrthoDB" id="6432034at2759"/>
<organism evidence="1 2">
    <name type="scientific">Araneus ventricosus</name>
    <name type="common">Orbweaver spider</name>
    <name type="synonym">Epeira ventricosa</name>
    <dbReference type="NCBI Taxonomy" id="182803"/>
    <lineage>
        <taxon>Eukaryota</taxon>
        <taxon>Metazoa</taxon>
        <taxon>Ecdysozoa</taxon>
        <taxon>Arthropoda</taxon>
        <taxon>Chelicerata</taxon>
        <taxon>Arachnida</taxon>
        <taxon>Araneae</taxon>
        <taxon>Araneomorphae</taxon>
        <taxon>Entelegynae</taxon>
        <taxon>Araneoidea</taxon>
        <taxon>Araneidae</taxon>
        <taxon>Araneus</taxon>
    </lineage>
</organism>
<name>A0A4Y2AB14_ARAVE</name>
<dbReference type="InterPro" id="IPR052709">
    <property type="entry name" value="Transposase-MT_Hybrid"/>
</dbReference>
<proteinExistence type="predicted"/>
<dbReference type="PANTHER" id="PTHR46060:SF1">
    <property type="entry name" value="MARINER MOS1 TRANSPOSASE-LIKE PROTEIN"/>
    <property type="match status" value="1"/>
</dbReference>
<dbReference type="GO" id="GO:0003676">
    <property type="term" value="F:nucleic acid binding"/>
    <property type="evidence" value="ECO:0007669"/>
    <property type="project" value="InterPro"/>
</dbReference>
<sequence length="143" mass="16698">MREKLYSRTRRINPNYRNSGNVGLRVERRHHLQSVCLQDVVLVDQTDEKSVYKNNNTVSWSVLQHPPCSPDLAPSDFHMFGPLKQHHGGKYFADDDDVQHEVLLWMRQQPKEFYAAGIWALLKRWIDASALVEIMLKNKIVSK</sequence>
<dbReference type="EMBL" id="BGPR01000011">
    <property type="protein sequence ID" value="GBL77081.1"/>
    <property type="molecule type" value="Genomic_DNA"/>
</dbReference>
<protein>
    <submittedName>
        <fullName evidence="1">Uncharacterized protein</fullName>
    </submittedName>
</protein>
<accession>A0A4Y2AB14</accession>
<gene>
    <name evidence="1" type="ORF">AVEN_12726_1</name>
</gene>
<reference evidence="1 2" key="1">
    <citation type="journal article" date="2019" name="Sci. Rep.">
        <title>Orb-weaving spider Araneus ventricosus genome elucidates the spidroin gene catalogue.</title>
        <authorList>
            <person name="Kono N."/>
            <person name="Nakamura H."/>
            <person name="Ohtoshi R."/>
            <person name="Moran D.A.P."/>
            <person name="Shinohara A."/>
            <person name="Yoshida Y."/>
            <person name="Fujiwara M."/>
            <person name="Mori M."/>
            <person name="Tomita M."/>
            <person name="Arakawa K."/>
        </authorList>
    </citation>
    <scope>NUCLEOTIDE SEQUENCE [LARGE SCALE GENOMIC DNA]</scope>
</reference>